<dbReference type="RefSeq" id="WP_014259210.1">
    <property type="nucleotide sequence ID" value="NC_016629.1"/>
</dbReference>
<dbReference type="eggNOG" id="ENOG503328N">
    <property type="taxonomic scope" value="Bacteria"/>
</dbReference>
<dbReference type="HOGENOM" id="CLU_176271_1_1_7"/>
<keyword evidence="2" id="KW-1185">Reference proteome</keyword>
<evidence type="ECO:0008006" key="3">
    <source>
        <dbReference type="Google" id="ProtNLM"/>
    </source>
</evidence>
<evidence type="ECO:0000313" key="2">
    <source>
        <dbReference type="Proteomes" id="UP000007844"/>
    </source>
</evidence>
<dbReference type="PROSITE" id="PS51257">
    <property type="entry name" value="PROKAR_LIPOPROTEIN"/>
    <property type="match status" value="1"/>
</dbReference>
<dbReference type="AlphaFoldDB" id="F3YX09"/>
<name>F3YX09_DESAF</name>
<gene>
    <name evidence="1" type="ORF">Desaf_1054</name>
</gene>
<evidence type="ECO:0000313" key="1">
    <source>
        <dbReference type="EMBL" id="EGJ49397.1"/>
    </source>
</evidence>
<proteinExistence type="predicted"/>
<accession>F3YX09</accession>
<sequence length="103" mass="10591" precursor="true">MRTFTILLSTVALAAMLSGCATPLPTGAIYTGVTMPSAATAELSTDKKGTAQCISVLGLVAVGDCSIDTAVRDGGITKISHVDFRAKNILGVYGQYTTTVYGE</sequence>
<organism evidence="1 2">
    <name type="scientific">Desulfocurvibacter africanus subsp. africanus str. Walvis Bay</name>
    <dbReference type="NCBI Taxonomy" id="690850"/>
    <lineage>
        <taxon>Bacteria</taxon>
        <taxon>Pseudomonadati</taxon>
        <taxon>Thermodesulfobacteriota</taxon>
        <taxon>Desulfovibrionia</taxon>
        <taxon>Desulfovibrionales</taxon>
        <taxon>Desulfovibrionaceae</taxon>
        <taxon>Desulfocurvibacter</taxon>
    </lineage>
</organism>
<dbReference type="EMBL" id="CP003221">
    <property type="protein sequence ID" value="EGJ49397.1"/>
    <property type="molecule type" value="Genomic_DNA"/>
</dbReference>
<dbReference type="Proteomes" id="UP000007844">
    <property type="component" value="Chromosome"/>
</dbReference>
<reference evidence="1 2" key="1">
    <citation type="journal article" date="2011" name="J. Bacteriol.">
        <title>Genome sequence of the mercury-methylating and pleomorphic Desulfovibrio africanus Strain Walvis Bay.</title>
        <authorList>
            <person name="Brown S.D."/>
            <person name="Wall J.D."/>
            <person name="Kucken A.M."/>
            <person name="Gilmour C.C."/>
            <person name="Podar M."/>
            <person name="Brandt C.C."/>
            <person name="Teshima H."/>
            <person name="Detter J.C."/>
            <person name="Han C.S."/>
            <person name="Land M.L."/>
            <person name="Lucas S."/>
            <person name="Han J."/>
            <person name="Pennacchio L."/>
            <person name="Nolan M."/>
            <person name="Pitluck S."/>
            <person name="Woyke T."/>
            <person name="Goodwin L."/>
            <person name="Palumbo A.V."/>
            <person name="Elias D.A."/>
        </authorList>
    </citation>
    <scope>NUCLEOTIDE SEQUENCE [LARGE SCALE GENOMIC DNA]</scope>
    <source>
        <strain evidence="1 2">Walvis Bay</strain>
    </source>
</reference>
<dbReference type="Pfam" id="PF13146">
    <property type="entry name" value="TRL"/>
    <property type="match status" value="1"/>
</dbReference>
<dbReference type="KEGG" id="daf:Desaf_1054"/>
<protein>
    <recommendedName>
        <fullName evidence="3">TRL-like protein family</fullName>
    </recommendedName>
</protein>
<dbReference type="InterPro" id="IPR025113">
    <property type="entry name" value="TRL-like"/>
</dbReference>